<dbReference type="EMBL" id="VWMK01000001">
    <property type="protein sequence ID" value="KAA3770430.1"/>
    <property type="molecule type" value="Genomic_DNA"/>
</dbReference>
<dbReference type="InterPro" id="IPR023296">
    <property type="entry name" value="Glyco_hydro_beta-prop_sf"/>
</dbReference>
<name>A0A7J4XNV1_9BACE</name>
<proteinExistence type="predicted"/>
<gene>
    <name evidence="1" type="ORF">F3F73_00300</name>
</gene>
<evidence type="ECO:0000313" key="2">
    <source>
        <dbReference type="Proteomes" id="UP000422221"/>
    </source>
</evidence>
<accession>A0A7J4XNV1</accession>
<evidence type="ECO:0008006" key="3">
    <source>
        <dbReference type="Google" id="ProtNLM"/>
    </source>
</evidence>
<dbReference type="RefSeq" id="WP_130058022.1">
    <property type="nucleotide sequence ID" value="NZ_JADNPJ010000023.1"/>
</dbReference>
<evidence type="ECO:0000313" key="1">
    <source>
        <dbReference type="EMBL" id="KAA3770430.1"/>
    </source>
</evidence>
<reference evidence="1 2" key="1">
    <citation type="journal article" date="2019" name="Nat. Med.">
        <title>A library of human gut bacterial isolates paired with longitudinal multiomics data enables mechanistic microbiome research.</title>
        <authorList>
            <person name="Poyet M."/>
            <person name="Groussin M."/>
            <person name="Gibbons S.M."/>
            <person name="Avila-Pacheco J."/>
            <person name="Jiang X."/>
            <person name="Kearney S.M."/>
            <person name="Perrotta A.R."/>
            <person name="Berdy B."/>
            <person name="Zhao S."/>
            <person name="Lieberman T.D."/>
            <person name="Swanson P.K."/>
            <person name="Smith M."/>
            <person name="Roesemann S."/>
            <person name="Alexander J.E."/>
            <person name="Rich S.A."/>
            <person name="Livny J."/>
            <person name="Vlamakis H."/>
            <person name="Clish C."/>
            <person name="Bullock K."/>
            <person name="Deik A."/>
            <person name="Scott J."/>
            <person name="Pierce K.A."/>
            <person name="Xavier R.J."/>
            <person name="Alm E.J."/>
        </authorList>
    </citation>
    <scope>NUCLEOTIDE SEQUENCE [LARGE SCALE GENOMIC DNA]</scope>
    <source>
        <strain evidence="1 2">BIOML-A10</strain>
    </source>
</reference>
<dbReference type="AlphaFoldDB" id="A0A7J4XNV1"/>
<dbReference type="Proteomes" id="UP000422221">
    <property type="component" value="Unassembled WGS sequence"/>
</dbReference>
<protein>
    <recommendedName>
        <fullName evidence="3">Exo-alpha-sialidase</fullName>
    </recommendedName>
</protein>
<comment type="caution">
    <text evidence="1">The sequence shown here is derived from an EMBL/GenBank/DDBJ whole genome shotgun (WGS) entry which is preliminary data.</text>
</comment>
<dbReference type="SUPFAM" id="SSF75005">
    <property type="entry name" value="Arabinanase/levansucrase/invertase"/>
    <property type="match status" value="1"/>
</dbReference>
<sequence length="336" mass="38315">MKYGVLQLILIFLFSAGAINCSAGDYITTIWSSKKYSAFTSLQYVNGFFYCAFREATKHRVDINDLTTLGKIIVIRSSNMKDWSLYTSIKKDSCDMRDPNLSLTSDGRIMLLYFSRSYAVSGTKDKLCSYVVFGNDKGLVTSPEPIKINGYNREYRWLWKIRWHKNKAYGFMYGSDFLFLTSSDGINYDILYSGKQFGERVTEAAVIFKKDTAIAVARGLNNKGLYGIAYAPFISWDWKKMNIGVAGPDLLQLPNEQILLGTRNYQEQLGQTSLYELLDNNARLIETIDEARDSSYPSFLIMNNNVYMSYYAGNKNCTSIKAIRIPIIELEKLCVK</sequence>
<dbReference type="Gene3D" id="2.120.10.10">
    <property type="match status" value="1"/>
</dbReference>
<organism evidence="1 2">
    <name type="scientific">Bacteroides salyersiae</name>
    <dbReference type="NCBI Taxonomy" id="291644"/>
    <lineage>
        <taxon>Bacteria</taxon>
        <taxon>Pseudomonadati</taxon>
        <taxon>Bacteroidota</taxon>
        <taxon>Bacteroidia</taxon>
        <taxon>Bacteroidales</taxon>
        <taxon>Bacteroidaceae</taxon>
        <taxon>Bacteroides</taxon>
    </lineage>
</organism>